<dbReference type="EMBL" id="JADGJQ010000105">
    <property type="protein sequence ID" value="KAJ3169709.1"/>
    <property type="molecule type" value="Genomic_DNA"/>
</dbReference>
<evidence type="ECO:0000313" key="3">
    <source>
        <dbReference type="Proteomes" id="UP001212152"/>
    </source>
</evidence>
<dbReference type="Proteomes" id="UP001212152">
    <property type="component" value="Unassembled WGS sequence"/>
</dbReference>
<protein>
    <submittedName>
        <fullName evidence="2">Uncharacterized protein</fullName>
    </submittedName>
</protein>
<feature type="region of interest" description="Disordered" evidence="1">
    <location>
        <begin position="1"/>
        <end position="27"/>
    </location>
</feature>
<dbReference type="AlphaFoldDB" id="A0AAD5TEG5"/>
<comment type="caution">
    <text evidence="2">The sequence shown here is derived from an EMBL/GenBank/DDBJ whole genome shotgun (WGS) entry which is preliminary data.</text>
</comment>
<sequence length="110" mass="12464">MQKQTPEMMDKRSDEMTEGPGAAPAMNVKDGAEEHLRLWCVSRKGLVKDAMAMQRSTIISNSFFLDNVGDHAVGYSIYRQHMKLSLLKVDFGLENTARNGFNMPLSNWRN</sequence>
<name>A0AAD5TEG5_9FUNG</name>
<evidence type="ECO:0000313" key="2">
    <source>
        <dbReference type="EMBL" id="KAJ3169709.1"/>
    </source>
</evidence>
<proteinExistence type="predicted"/>
<organism evidence="2 3">
    <name type="scientific">Geranomyces variabilis</name>
    <dbReference type="NCBI Taxonomy" id="109894"/>
    <lineage>
        <taxon>Eukaryota</taxon>
        <taxon>Fungi</taxon>
        <taxon>Fungi incertae sedis</taxon>
        <taxon>Chytridiomycota</taxon>
        <taxon>Chytridiomycota incertae sedis</taxon>
        <taxon>Chytridiomycetes</taxon>
        <taxon>Spizellomycetales</taxon>
        <taxon>Powellomycetaceae</taxon>
        <taxon>Geranomyces</taxon>
    </lineage>
</organism>
<reference evidence="2" key="1">
    <citation type="submission" date="2020-05" db="EMBL/GenBank/DDBJ databases">
        <title>Phylogenomic resolution of chytrid fungi.</title>
        <authorList>
            <person name="Stajich J.E."/>
            <person name="Amses K."/>
            <person name="Simmons R."/>
            <person name="Seto K."/>
            <person name="Myers J."/>
            <person name="Bonds A."/>
            <person name="Quandt C.A."/>
            <person name="Barry K."/>
            <person name="Liu P."/>
            <person name="Grigoriev I."/>
            <person name="Longcore J.E."/>
            <person name="James T.Y."/>
        </authorList>
    </citation>
    <scope>NUCLEOTIDE SEQUENCE</scope>
    <source>
        <strain evidence="2">JEL0379</strain>
    </source>
</reference>
<evidence type="ECO:0000256" key="1">
    <source>
        <dbReference type="SAM" id="MobiDB-lite"/>
    </source>
</evidence>
<keyword evidence="3" id="KW-1185">Reference proteome</keyword>
<accession>A0AAD5TEG5</accession>
<gene>
    <name evidence="2" type="ORF">HDU87_000591</name>
</gene>